<dbReference type="PANTHER" id="PTHR45641">
    <property type="entry name" value="TETRATRICOPEPTIDE REPEAT PROTEIN (AFU_ORTHOLOGUE AFUA_6G03870)"/>
    <property type="match status" value="1"/>
</dbReference>
<comment type="caution">
    <text evidence="4">The sequence shown here is derived from an EMBL/GenBank/DDBJ whole genome shotgun (WGS) entry which is preliminary data.</text>
</comment>
<dbReference type="InterPro" id="IPR019734">
    <property type="entry name" value="TPR_rpt"/>
</dbReference>
<feature type="repeat" description="TPR" evidence="3">
    <location>
        <begin position="549"/>
        <end position="582"/>
    </location>
</feature>
<feature type="repeat" description="TPR" evidence="3">
    <location>
        <begin position="763"/>
        <end position="796"/>
    </location>
</feature>
<dbReference type="PANTHER" id="PTHR45641:SF19">
    <property type="entry name" value="NEPHROCYSTIN-3"/>
    <property type="match status" value="1"/>
</dbReference>
<organism evidence="4 6">
    <name type="scientific">Didymodactylos carnosus</name>
    <dbReference type="NCBI Taxonomy" id="1234261"/>
    <lineage>
        <taxon>Eukaryota</taxon>
        <taxon>Metazoa</taxon>
        <taxon>Spiralia</taxon>
        <taxon>Gnathifera</taxon>
        <taxon>Rotifera</taxon>
        <taxon>Eurotatoria</taxon>
        <taxon>Bdelloidea</taxon>
        <taxon>Philodinida</taxon>
        <taxon>Philodinidae</taxon>
        <taxon>Didymodactylos</taxon>
    </lineage>
</organism>
<evidence type="ECO:0000256" key="3">
    <source>
        <dbReference type="PROSITE-ProRule" id="PRU00339"/>
    </source>
</evidence>
<dbReference type="EMBL" id="CAJOBC010046509">
    <property type="protein sequence ID" value="CAF4162591.1"/>
    <property type="molecule type" value="Genomic_DNA"/>
</dbReference>
<evidence type="ECO:0000313" key="6">
    <source>
        <dbReference type="Proteomes" id="UP000663829"/>
    </source>
</evidence>
<name>A0A815F4V3_9BILA</name>
<gene>
    <name evidence="4" type="ORF">GPM918_LOCUS29365</name>
    <name evidence="5" type="ORF">SRO942_LOCUS29943</name>
</gene>
<dbReference type="OrthoDB" id="66906at2759"/>
<evidence type="ECO:0000256" key="2">
    <source>
        <dbReference type="ARBA" id="ARBA00022803"/>
    </source>
</evidence>
<evidence type="ECO:0000313" key="4">
    <source>
        <dbReference type="EMBL" id="CAF1318716.1"/>
    </source>
</evidence>
<dbReference type="InterPro" id="IPR011990">
    <property type="entry name" value="TPR-like_helical_dom_sf"/>
</dbReference>
<keyword evidence="6" id="KW-1185">Reference proteome</keyword>
<dbReference type="Proteomes" id="UP000681722">
    <property type="component" value="Unassembled WGS sequence"/>
</dbReference>
<feature type="repeat" description="TPR" evidence="3">
    <location>
        <begin position="723"/>
        <end position="756"/>
    </location>
</feature>
<dbReference type="Gene3D" id="3.90.176.10">
    <property type="entry name" value="Toxin ADP-ribosyltransferase, Chain A, domain 1"/>
    <property type="match status" value="1"/>
</dbReference>
<reference evidence="4" key="1">
    <citation type="submission" date="2021-02" db="EMBL/GenBank/DDBJ databases">
        <authorList>
            <person name="Nowell W R."/>
        </authorList>
    </citation>
    <scope>NUCLEOTIDE SEQUENCE</scope>
</reference>
<dbReference type="Gene3D" id="1.25.40.10">
    <property type="entry name" value="Tetratricopeptide repeat domain"/>
    <property type="match status" value="3"/>
</dbReference>
<dbReference type="SMART" id="SM00028">
    <property type="entry name" value="TPR"/>
    <property type="match status" value="8"/>
</dbReference>
<dbReference type="Pfam" id="PF13424">
    <property type="entry name" value="TPR_12"/>
    <property type="match status" value="3"/>
</dbReference>
<evidence type="ECO:0000313" key="5">
    <source>
        <dbReference type="EMBL" id="CAF4162591.1"/>
    </source>
</evidence>
<dbReference type="PROSITE" id="PS50005">
    <property type="entry name" value="TPR"/>
    <property type="match status" value="5"/>
</dbReference>
<evidence type="ECO:0000256" key="1">
    <source>
        <dbReference type="ARBA" id="ARBA00022737"/>
    </source>
</evidence>
<feature type="repeat" description="TPR" evidence="3">
    <location>
        <begin position="591"/>
        <end position="624"/>
    </location>
</feature>
<accession>A0A815F4V3</accession>
<dbReference type="SUPFAM" id="SSF48452">
    <property type="entry name" value="TPR-like"/>
    <property type="match status" value="2"/>
</dbReference>
<dbReference type="Pfam" id="PF13374">
    <property type="entry name" value="TPR_10"/>
    <property type="match status" value="1"/>
</dbReference>
<feature type="repeat" description="TPR" evidence="3">
    <location>
        <begin position="512"/>
        <end position="545"/>
    </location>
</feature>
<dbReference type="EMBL" id="CAJNOQ010013297">
    <property type="protein sequence ID" value="CAF1318716.1"/>
    <property type="molecule type" value="Genomic_DNA"/>
</dbReference>
<dbReference type="PROSITE" id="PS51996">
    <property type="entry name" value="TR_MART"/>
    <property type="match status" value="1"/>
</dbReference>
<dbReference type="Proteomes" id="UP000663829">
    <property type="component" value="Unassembled WGS sequence"/>
</dbReference>
<dbReference type="PROSITE" id="PS50293">
    <property type="entry name" value="TPR_REGION"/>
    <property type="match status" value="2"/>
</dbReference>
<keyword evidence="1" id="KW-0677">Repeat</keyword>
<dbReference type="AlphaFoldDB" id="A0A815F4V3"/>
<dbReference type="SUPFAM" id="SSF56399">
    <property type="entry name" value="ADP-ribosylation"/>
    <property type="match status" value="1"/>
</dbReference>
<keyword evidence="2 3" id="KW-0802">TPR repeat</keyword>
<protein>
    <submittedName>
        <fullName evidence="4">Uncharacterized protein</fullName>
    </submittedName>
</protein>
<sequence>MGCRHNKVHRANDVTHVQDLTVGLRQIHVPLPIGARVDLETFTRIWLQVGDDDDEWHQVRARLTKLDDEMLIFNHLEECVDYLQHEHVKKLYLIVSGKDRPNEYGRQTIIDALRDHQLTDLYVSYIRRVRFGHQYISIYGQFDDGNDPRHDDEGLSEQMVVFGFTHRKETSISNLTDSQVRFIWFQLLLDILLRLPRNMADMSDMVDVARAYYDTDPVESDKINEFERTYRSSQAIWWYTNDSFVYRLLNRAFRTQDIRIIFAFRLFICDLFTQLAQVAQVAQVAKETTQTAPFTVFRGQFIPIDELETIKNNVGGLISTTTFLSTTLDLYVAFIYAGNGSRLPTHASVVFEIIVNNAGNDSQLLERPYALIAQYSDKQDEREYLFSMGFMFRIISVDEYGLTWYVRLHVECEVEQRMKELSAHLRRDMIESTTDILTLGDFLIKMGELEQAEQFFGLMLNLQVPDDINNAYLYNSIGLLHIDRGNFNMGRTLFERALAMLDGNEPHDPFMVTILNNLGLACLNQGQYTGALKYFKRAIKNSLSENTNASMYSNMGSVYQRKGQYVKARRYYRRALAIEQMYSTYSHFNSTSTYINLGELENELGNYTEALNLFERALNIYQQNLPPNHHLLAHPLNNMGMIYSEMNDFSRACDLCEQALQILMTSFHRNKDEHPLVIATLNNLATIQFEQNDFQAAEATFQRILKLKLTINQNTSTTDPSLAITYNNLGMVQLKQGHLDDALANHERALAIELPIGNAKDVAITYNNIGGVYDEQGDFINAERFYKKAYKTATTVLPAKHPSIQMYMKHFKKARAKMVQNAKNDPSEP</sequence>
<proteinExistence type="predicted"/>